<dbReference type="Proteomes" id="UP000244496">
    <property type="component" value="Chromosome"/>
</dbReference>
<gene>
    <name evidence="2" type="ORF">HYN69_13325</name>
</gene>
<dbReference type="EMBL" id="CP028918">
    <property type="protein sequence ID" value="AWB49349.1"/>
    <property type="molecule type" value="Genomic_DNA"/>
</dbReference>
<sequence>MTALKKYQRLESPGLWRDRQDAQRREVVVAFRNATLVLTDPRTDRPFTHWSLPAIIRLNAGALPALYAPAPDGDETLEIDDPDMIAALETVLGSVKRRTPRPGRLRGTLIGGLTLGILTVGVIFLPDALLRHTASMLPFSMRETIGQAALADVVRLTGKPCTSPLGDRALDLLSERLFGGGGPQLLVLREGMKGAAHLPGNIVLLSQASLNTPLPEAPAGFALAENLRAATTDPVLALLAHAGLSATVRLLTTGTLPQGATAGYGEVLLQSPPGPLADEALLAAFEKAAVSSAPYAYALDPSGETSLPLIEADPYRSGSPRALLNAEDWNSLKSICQ</sequence>
<keyword evidence="1" id="KW-0472">Membrane</keyword>
<keyword evidence="1" id="KW-0812">Transmembrane</keyword>
<protein>
    <submittedName>
        <fullName evidence="2">Uncharacterized protein</fullName>
    </submittedName>
</protein>
<evidence type="ECO:0000313" key="3">
    <source>
        <dbReference type="Proteomes" id="UP000244496"/>
    </source>
</evidence>
<dbReference type="AlphaFoldDB" id="A0A2S0UNF5"/>
<dbReference type="OrthoDB" id="7822309at2"/>
<reference evidence="2 3" key="1">
    <citation type="submission" date="2018-04" db="EMBL/GenBank/DDBJ databases">
        <title>Genome sequencing of Gemmobacter.</title>
        <authorList>
            <person name="Yi H."/>
            <person name="Baek M.-G."/>
        </authorList>
    </citation>
    <scope>NUCLEOTIDE SEQUENCE [LARGE SCALE GENOMIC DNA]</scope>
    <source>
        <strain evidence="2 3">HYN0069</strain>
    </source>
</reference>
<keyword evidence="3" id="KW-1185">Reference proteome</keyword>
<evidence type="ECO:0000313" key="2">
    <source>
        <dbReference type="EMBL" id="AWB49349.1"/>
    </source>
</evidence>
<keyword evidence="1" id="KW-1133">Transmembrane helix</keyword>
<dbReference type="RefSeq" id="WP_108436166.1">
    <property type="nucleotide sequence ID" value="NZ_CP028918.1"/>
</dbReference>
<proteinExistence type="predicted"/>
<evidence type="ECO:0000256" key="1">
    <source>
        <dbReference type="SAM" id="Phobius"/>
    </source>
</evidence>
<name>A0A2S0UNF5_9RHOB</name>
<feature type="transmembrane region" description="Helical" evidence="1">
    <location>
        <begin position="105"/>
        <end position="125"/>
    </location>
</feature>
<dbReference type="KEGG" id="geh:HYN69_13325"/>
<organism evidence="2 3">
    <name type="scientific">Paragemmobacter aquarius</name>
    <dbReference type="NCBI Taxonomy" id="2169400"/>
    <lineage>
        <taxon>Bacteria</taxon>
        <taxon>Pseudomonadati</taxon>
        <taxon>Pseudomonadota</taxon>
        <taxon>Alphaproteobacteria</taxon>
        <taxon>Rhodobacterales</taxon>
        <taxon>Paracoccaceae</taxon>
        <taxon>Paragemmobacter</taxon>
    </lineage>
</organism>
<accession>A0A2S0UNF5</accession>